<feature type="transmembrane region" description="Helical" evidence="10">
    <location>
        <begin position="28"/>
        <end position="54"/>
    </location>
</feature>
<dbReference type="GO" id="GO:0006895">
    <property type="term" value="P:Golgi to endosome transport"/>
    <property type="evidence" value="ECO:0007669"/>
    <property type="project" value="TreeGrafter"/>
</dbReference>
<evidence type="ECO:0000256" key="7">
    <source>
        <dbReference type="ARBA" id="ARBA00023034"/>
    </source>
</evidence>
<evidence type="ECO:0000313" key="12">
    <source>
        <dbReference type="Proteomes" id="UP000478008"/>
    </source>
</evidence>
<evidence type="ECO:0000256" key="1">
    <source>
        <dbReference type="ARBA" id="ARBA00004653"/>
    </source>
</evidence>
<keyword evidence="12" id="KW-1185">Reference proteome</keyword>
<dbReference type="GO" id="GO:0005829">
    <property type="term" value="C:cytosol"/>
    <property type="evidence" value="ECO:0007669"/>
    <property type="project" value="GOC"/>
</dbReference>
<dbReference type="EMBL" id="CABFWN010000003">
    <property type="protein sequence ID" value="VUG18413.1"/>
    <property type="molecule type" value="Genomic_DNA"/>
</dbReference>
<dbReference type="AlphaFoldDB" id="A0A7D9CYM6"/>
<dbReference type="InterPro" id="IPR019185">
    <property type="entry name" value="Integral_membrane_SYS1-rel"/>
</dbReference>
<comment type="subcellular location">
    <subcellularLocation>
        <location evidence="1">Golgi apparatus membrane</location>
        <topology evidence="1">Multi-pass membrane protein</topology>
    </subcellularLocation>
</comment>
<evidence type="ECO:0000256" key="3">
    <source>
        <dbReference type="ARBA" id="ARBA00022448"/>
    </source>
</evidence>
<feature type="transmembrane region" description="Helical" evidence="10">
    <location>
        <begin position="103"/>
        <end position="122"/>
    </location>
</feature>
<keyword evidence="4 10" id="KW-0812">Transmembrane</keyword>
<feature type="region of interest" description="Disordered" evidence="9">
    <location>
        <begin position="179"/>
        <end position="213"/>
    </location>
</feature>
<dbReference type="PANTHER" id="PTHR12952:SF0">
    <property type="entry name" value="PROTEIN SYS1 HOMOLOG"/>
    <property type="match status" value="1"/>
</dbReference>
<organism evidence="11 12">
    <name type="scientific">Dekkera bruxellensis</name>
    <name type="common">Brettanomyces custersii</name>
    <dbReference type="NCBI Taxonomy" id="5007"/>
    <lineage>
        <taxon>Eukaryota</taxon>
        <taxon>Fungi</taxon>
        <taxon>Dikarya</taxon>
        <taxon>Ascomycota</taxon>
        <taxon>Saccharomycotina</taxon>
        <taxon>Pichiomycetes</taxon>
        <taxon>Pichiales</taxon>
        <taxon>Pichiaceae</taxon>
        <taxon>Brettanomyces</taxon>
    </lineage>
</organism>
<evidence type="ECO:0000256" key="6">
    <source>
        <dbReference type="ARBA" id="ARBA00022989"/>
    </source>
</evidence>
<keyword evidence="7" id="KW-0333">Golgi apparatus</keyword>
<reference evidence="11 12" key="1">
    <citation type="submission" date="2019-07" db="EMBL/GenBank/DDBJ databases">
        <authorList>
            <person name="Friedrich A."/>
            <person name="Schacherer J."/>
        </authorList>
    </citation>
    <scope>NUCLEOTIDE SEQUENCE [LARGE SCALE GENOMIC DNA]</scope>
</reference>
<comment type="similarity">
    <text evidence="2">Belongs to the SYS1 family.</text>
</comment>
<proteinExistence type="inferred from homology"/>
<accession>A0A7D9CYM6</accession>
<evidence type="ECO:0000256" key="9">
    <source>
        <dbReference type="SAM" id="MobiDB-lite"/>
    </source>
</evidence>
<name>A0A7D9CYM6_DEKBR</name>
<keyword evidence="5" id="KW-0653">Protein transport</keyword>
<feature type="transmembrane region" description="Helical" evidence="10">
    <location>
        <begin position="66"/>
        <end position="96"/>
    </location>
</feature>
<sequence length="213" mass="24307">MISFMSKKYNALSGFDQHFSNRSSPSRLILQIVTLQFFYYITAFVLFFITANLIGQPFDAKWMFSWRIITIGTSLGITLIMLWLFDSLISVIFIMLVIGRSKLAWDFAVTVHVINLMFAWLYEGFPKSISWWCLQVTSACIMVGLGTYSTRWKELRDTFFEGLIDPELGQADNMVVSANDDADADDNSHLKSKKPPSSGKQAEQEVIPMHSMK</sequence>
<dbReference type="GO" id="GO:0005802">
    <property type="term" value="C:trans-Golgi network"/>
    <property type="evidence" value="ECO:0007669"/>
    <property type="project" value="TreeGrafter"/>
</dbReference>
<keyword evidence="8 10" id="KW-0472">Membrane</keyword>
<keyword evidence="3" id="KW-0813">Transport</keyword>
<dbReference type="GO" id="GO:0034067">
    <property type="term" value="P:protein localization to Golgi apparatus"/>
    <property type="evidence" value="ECO:0007669"/>
    <property type="project" value="TreeGrafter"/>
</dbReference>
<dbReference type="GO" id="GO:0043001">
    <property type="term" value="P:Golgi to plasma membrane protein transport"/>
    <property type="evidence" value="ECO:0007669"/>
    <property type="project" value="TreeGrafter"/>
</dbReference>
<gene>
    <name evidence="11" type="primary">SYS1</name>
    <name evidence="11" type="ORF">DEBR0S3_10198G</name>
</gene>
<protein>
    <submittedName>
        <fullName evidence="11">DEBR0S3_10198g1_1</fullName>
    </submittedName>
</protein>
<evidence type="ECO:0000256" key="4">
    <source>
        <dbReference type="ARBA" id="ARBA00022692"/>
    </source>
</evidence>
<evidence type="ECO:0000313" key="11">
    <source>
        <dbReference type="EMBL" id="VUG18413.1"/>
    </source>
</evidence>
<dbReference type="GO" id="GO:0000139">
    <property type="term" value="C:Golgi membrane"/>
    <property type="evidence" value="ECO:0007669"/>
    <property type="project" value="UniProtKB-SubCell"/>
</dbReference>
<evidence type="ECO:0000256" key="8">
    <source>
        <dbReference type="ARBA" id="ARBA00023136"/>
    </source>
</evidence>
<evidence type="ECO:0000256" key="2">
    <source>
        <dbReference type="ARBA" id="ARBA00008160"/>
    </source>
</evidence>
<feature type="transmembrane region" description="Helical" evidence="10">
    <location>
        <begin position="128"/>
        <end position="148"/>
    </location>
</feature>
<evidence type="ECO:0000256" key="10">
    <source>
        <dbReference type="SAM" id="Phobius"/>
    </source>
</evidence>
<dbReference type="Proteomes" id="UP000478008">
    <property type="component" value="Unassembled WGS sequence"/>
</dbReference>
<keyword evidence="6 10" id="KW-1133">Transmembrane helix</keyword>
<dbReference type="PANTHER" id="PTHR12952">
    <property type="entry name" value="SYS1"/>
    <property type="match status" value="1"/>
</dbReference>
<dbReference type="Pfam" id="PF09801">
    <property type="entry name" value="SYS1"/>
    <property type="match status" value="1"/>
</dbReference>
<evidence type="ECO:0000256" key="5">
    <source>
        <dbReference type="ARBA" id="ARBA00022927"/>
    </source>
</evidence>